<dbReference type="InterPro" id="IPR026898">
    <property type="entry name" value="PrsW"/>
</dbReference>
<protein>
    <recommendedName>
        <fullName evidence="5">PrsW family intramembrane metalloprotease</fullName>
    </recommendedName>
</protein>
<feature type="transmembrane region" description="Helical" evidence="2">
    <location>
        <begin position="65"/>
        <end position="87"/>
    </location>
</feature>
<keyword evidence="2" id="KW-1133">Transmembrane helix</keyword>
<evidence type="ECO:0000313" key="4">
    <source>
        <dbReference type="Proteomes" id="UP000192775"/>
    </source>
</evidence>
<dbReference type="Proteomes" id="UP000192775">
    <property type="component" value="Chromosome"/>
</dbReference>
<evidence type="ECO:0000256" key="1">
    <source>
        <dbReference type="SAM" id="MobiDB-lite"/>
    </source>
</evidence>
<dbReference type="EMBL" id="CP020715">
    <property type="protein sequence ID" value="ARJ07309.1"/>
    <property type="molecule type" value="Genomic_DNA"/>
</dbReference>
<sequence>MTDPARTAAEPIPGGAPALPSLPPVPARRTPSTALIVFTVLGFTIVGFLALAVTAYLFFGLGPVAFVISGVLALIPLAVVITAITLIDRWEPEPRPALLFAFLWGAAASVAAALVVDVGVQIFVELATGGPATTDVLASVIQAPVVEEGAKGLGVLLLFWVFRRQFDGPVDGLVYGATIAAGFAFTENILYFASALADGGIASLGITFGLRGIMAPFAHVMFTACTGVAIGFAARSRNIAAGIGIVIAGWLLAVGLHAFWNGSTYLVEGLGGFFLLYVLVQVPLFAVAIVLVVQLRKAETRATAARLAEYAAAGWYAPDEVRFLSTGAGRRAALRWASTLPGGRRAMRSFIRDSTRLAFTRQRIVTGRGGLAPLADERALLDAVTADRIALASARGVAL</sequence>
<dbReference type="GO" id="GO:0008233">
    <property type="term" value="F:peptidase activity"/>
    <property type="evidence" value="ECO:0007669"/>
    <property type="project" value="InterPro"/>
</dbReference>
<feature type="transmembrane region" description="Helical" evidence="2">
    <location>
        <begin position="272"/>
        <end position="293"/>
    </location>
</feature>
<dbReference type="KEGG" id="cphy:B5808_10205"/>
<dbReference type="PANTHER" id="PTHR36844">
    <property type="entry name" value="PROTEASE PRSW"/>
    <property type="match status" value="1"/>
</dbReference>
<evidence type="ECO:0008006" key="5">
    <source>
        <dbReference type="Google" id="ProtNLM"/>
    </source>
</evidence>
<keyword evidence="2" id="KW-0472">Membrane</keyword>
<dbReference type="Pfam" id="PF13367">
    <property type="entry name" value="PrsW-protease"/>
    <property type="match status" value="1"/>
</dbReference>
<feature type="region of interest" description="Disordered" evidence="1">
    <location>
        <begin position="1"/>
        <end position="24"/>
    </location>
</feature>
<feature type="transmembrane region" description="Helical" evidence="2">
    <location>
        <begin position="239"/>
        <end position="260"/>
    </location>
</feature>
<name>A0A1X9LVH9_9MICO</name>
<dbReference type="STRING" id="1619308.B5808_10205"/>
<keyword evidence="4" id="KW-1185">Reference proteome</keyword>
<keyword evidence="2" id="KW-0812">Transmembrane</keyword>
<accession>A0A1X9LVH9</accession>
<organism evidence="3 4">
    <name type="scientific">Cnuibacter physcomitrellae</name>
    <dbReference type="NCBI Taxonomy" id="1619308"/>
    <lineage>
        <taxon>Bacteria</taxon>
        <taxon>Bacillati</taxon>
        <taxon>Actinomycetota</taxon>
        <taxon>Actinomycetes</taxon>
        <taxon>Micrococcales</taxon>
        <taxon>Microbacteriaceae</taxon>
        <taxon>Cnuibacter</taxon>
    </lineage>
</organism>
<proteinExistence type="predicted"/>
<evidence type="ECO:0000256" key="2">
    <source>
        <dbReference type="SAM" id="Phobius"/>
    </source>
</evidence>
<feature type="transmembrane region" description="Helical" evidence="2">
    <location>
        <begin position="35"/>
        <end position="59"/>
    </location>
</feature>
<feature type="transmembrane region" description="Helical" evidence="2">
    <location>
        <begin position="136"/>
        <end position="161"/>
    </location>
</feature>
<dbReference type="RefSeq" id="WP_085021446.1">
    <property type="nucleotide sequence ID" value="NZ_BMHD01000001.1"/>
</dbReference>
<gene>
    <name evidence="3" type="ORF">B5808_10205</name>
</gene>
<reference evidence="3 4" key="1">
    <citation type="submission" date="2017-04" db="EMBL/GenBank/DDBJ databases">
        <authorList>
            <person name="Afonso C.L."/>
            <person name="Miller P.J."/>
            <person name="Scott M.A."/>
            <person name="Spackman E."/>
            <person name="Goraichik I."/>
            <person name="Dimitrov K.M."/>
            <person name="Suarez D.L."/>
            <person name="Swayne D.E."/>
        </authorList>
    </citation>
    <scope>NUCLEOTIDE SEQUENCE [LARGE SCALE GENOMIC DNA]</scope>
    <source>
        <strain evidence="4">XA(T)</strain>
    </source>
</reference>
<dbReference type="AlphaFoldDB" id="A0A1X9LVH9"/>
<feature type="transmembrane region" description="Helical" evidence="2">
    <location>
        <begin position="99"/>
        <end position="124"/>
    </location>
</feature>
<dbReference type="PANTHER" id="PTHR36844:SF1">
    <property type="entry name" value="PROTEASE PRSW"/>
    <property type="match status" value="1"/>
</dbReference>
<feature type="transmembrane region" description="Helical" evidence="2">
    <location>
        <begin position="173"/>
        <end position="193"/>
    </location>
</feature>
<feature type="transmembrane region" description="Helical" evidence="2">
    <location>
        <begin position="213"/>
        <end position="232"/>
    </location>
</feature>
<evidence type="ECO:0000313" key="3">
    <source>
        <dbReference type="EMBL" id="ARJ07309.1"/>
    </source>
</evidence>